<evidence type="ECO:0000256" key="1">
    <source>
        <dbReference type="SAM" id="Phobius"/>
    </source>
</evidence>
<evidence type="ECO:0000313" key="3">
    <source>
        <dbReference type="Proteomes" id="UP000228680"/>
    </source>
</evidence>
<sequence length="64" mass="7332">MYSLITDVWSVVKGFMALTVYITIGCLGIVGIVYMLAHHFTPTSAVTAFDDQIRFVWETIRYRL</sequence>
<name>A0A2M9EXH8_9BACL</name>
<accession>A0A2M9EXH8</accession>
<organism evidence="2 3">
    <name type="scientific">Chryseomicrobium excrementi</name>
    <dbReference type="NCBI Taxonomy" id="2041346"/>
    <lineage>
        <taxon>Bacteria</taxon>
        <taxon>Bacillati</taxon>
        <taxon>Bacillota</taxon>
        <taxon>Bacilli</taxon>
        <taxon>Bacillales</taxon>
        <taxon>Caryophanaceae</taxon>
        <taxon>Chryseomicrobium</taxon>
    </lineage>
</organism>
<comment type="caution">
    <text evidence="2">The sequence shown here is derived from an EMBL/GenBank/DDBJ whole genome shotgun (WGS) entry which is preliminary data.</text>
</comment>
<gene>
    <name evidence="2" type="ORF">CQS04_11735</name>
</gene>
<keyword evidence="1" id="KW-1133">Transmembrane helix</keyword>
<keyword evidence="3" id="KW-1185">Reference proteome</keyword>
<dbReference type="RefSeq" id="WP_100354305.1">
    <property type="nucleotide sequence ID" value="NZ_PCGR01000004.1"/>
</dbReference>
<dbReference type="AlphaFoldDB" id="A0A2M9EXH8"/>
<dbReference type="Proteomes" id="UP000228680">
    <property type="component" value="Unassembled WGS sequence"/>
</dbReference>
<evidence type="ECO:0000313" key="2">
    <source>
        <dbReference type="EMBL" id="PJK15900.1"/>
    </source>
</evidence>
<dbReference type="EMBL" id="PCGR01000004">
    <property type="protein sequence ID" value="PJK15900.1"/>
    <property type="molecule type" value="Genomic_DNA"/>
</dbReference>
<feature type="transmembrane region" description="Helical" evidence="1">
    <location>
        <begin position="15"/>
        <end position="37"/>
    </location>
</feature>
<proteinExistence type="predicted"/>
<reference evidence="2 3" key="1">
    <citation type="submission" date="2017-10" db="EMBL/GenBank/DDBJ databases">
        <title>Draft genome of Chryseomicrobium casticus sp. nov.</title>
        <authorList>
            <person name="Chakraborty R."/>
            <person name="Saha T."/>
        </authorList>
    </citation>
    <scope>NUCLEOTIDE SEQUENCE [LARGE SCALE GENOMIC DNA]</scope>
    <source>
        <strain evidence="2 3">ET03</strain>
    </source>
</reference>
<keyword evidence="1" id="KW-0472">Membrane</keyword>
<dbReference type="OrthoDB" id="9851853at2"/>
<keyword evidence="1" id="KW-0812">Transmembrane</keyword>
<protein>
    <submittedName>
        <fullName evidence="2">Uncharacterized protein</fullName>
    </submittedName>
</protein>